<evidence type="ECO:0000313" key="2">
    <source>
        <dbReference type="EMBL" id="NIA67089.1"/>
    </source>
</evidence>
<evidence type="ECO:0000313" key="3">
    <source>
        <dbReference type="Proteomes" id="UP000761264"/>
    </source>
</evidence>
<evidence type="ECO:0000256" key="1">
    <source>
        <dbReference type="SAM" id="Phobius"/>
    </source>
</evidence>
<organism evidence="2 3">
    <name type="scientific">Pelagibius litoralis</name>
    <dbReference type="NCBI Taxonomy" id="374515"/>
    <lineage>
        <taxon>Bacteria</taxon>
        <taxon>Pseudomonadati</taxon>
        <taxon>Pseudomonadota</taxon>
        <taxon>Alphaproteobacteria</taxon>
        <taxon>Rhodospirillales</taxon>
        <taxon>Rhodovibrionaceae</taxon>
        <taxon>Pelagibius</taxon>
    </lineage>
</organism>
<gene>
    <name evidence="2" type="ORF">HBA54_00620</name>
</gene>
<feature type="transmembrane region" description="Helical" evidence="1">
    <location>
        <begin position="24"/>
        <end position="43"/>
    </location>
</feature>
<accession>A0A967C2H8</accession>
<dbReference type="AlphaFoldDB" id="A0A967C2H8"/>
<keyword evidence="1" id="KW-0812">Transmembrane</keyword>
<sequence>MVSADDRLQGIEARSLGRWGDPRLLLIVLVMVLGIAASGLLLAGRSDPSADAADWSLSQWLYDQGFRLIPGDLPPGVGVQGGERDLESKPWHQHRVCGRILQIVETACGYEAADRDSEVYWACVAGELKYTMWSAYGCS</sequence>
<name>A0A967C2H8_9PROT</name>
<comment type="caution">
    <text evidence="2">The sequence shown here is derived from an EMBL/GenBank/DDBJ whole genome shotgun (WGS) entry which is preliminary data.</text>
</comment>
<protein>
    <submittedName>
        <fullName evidence="2">Uncharacterized protein</fullName>
    </submittedName>
</protein>
<keyword evidence="3" id="KW-1185">Reference proteome</keyword>
<dbReference type="RefSeq" id="WP_167220377.1">
    <property type="nucleotide sequence ID" value="NZ_JAAQPH010000001.1"/>
</dbReference>
<reference evidence="2" key="1">
    <citation type="submission" date="2020-03" db="EMBL/GenBank/DDBJ databases">
        <title>Genome of Pelagibius litoralis DSM 21314T.</title>
        <authorList>
            <person name="Wang G."/>
        </authorList>
    </citation>
    <scope>NUCLEOTIDE SEQUENCE</scope>
    <source>
        <strain evidence="2">DSM 21314</strain>
    </source>
</reference>
<keyword evidence="1" id="KW-1133">Transmembrane helix</keyword>
<dbReference type="EMBL" id="JAAQPH010000001">
    <property type="protein sequence ID" value="NIA67089.1"/>
    <property type="molecule type" value="Genomic_DNA"/>
</dbReference>
<keyword evidence="1" id="KW-0472">Membrane</keyword>
<proteinExistence type="predicted"/>
<dbReference type="Proteomes" id="UP000761264">
    <property type="component" value="Unassembled WGS sequence"/>
</dbReference>